<gene>
    <name evidence="1" type="ORF">ACFSB2_24480</name>
</gene>
<comment type="caution">
    <text evidence="1">The sequence shown here is derived from an EMBL/GenBank/DDBJ whole genome shotgun (WGS) entry which is preliminary data.</text>
</comment>
<sequence length="70" mass="8219">MRKFSFDELAKKAPSSLELAERFPRQAKIRRKPRSAAESLLLGEMIQNRVREARERGKLVRDGKRLIIRL</sequence>
<evidence type="ECO:0000313" key="2">
    <source>
        <dbReference type="Proteomes" id="UP001597079"/>
    </source>
</evidence>
<dbReference type="RefSeq" id="WP_377945740.1">
    <property type="nucleotide sequence ID" value="NZ_JBHUCX010000099.1"/>
</dbReference>
<dbReference type="EMBL" id="JBHUCX010000099">
    <property type="protein sequence ID" value="MFD1677824.1"/>
    <property type="molecule type" value="Genomic_DNA"/>
</dbReference>
<evidence type="ECO:0000313" key="1">
    <source>
        <dbReference type="EMBL" id="MFD1677824.1"/>
    </source>
</evidence>
<proteinExistence type="predicted"/>
<keyword evidence="2" id="KW-1185">Reference proteome</keyword>
<organism evidence="1 2">
    <name type="scientific">Alicyclobacillus fodiniaquatilis</name>
    <dbReference type="NCBI Taxonomy" id="1661150"/>
    <lineage>
        <taxon>Bacteria</taxon>
        <taxon>Bacillati</taxon>
        <taxon>Bacillota</taxon>
        <taxon>Bacilli</taxon>
        <taxon>Bacillales</taxon>
        <taxon>Alicyclobacillaceae</taxon>
        <taxon>Alicyclobacillus</taxon>
    </lineage>
</organism>
<accession>A0ABW4JNY0</accession>
<name>A0ABW4JNY0_9BACL</name>
<reference evidence="2" key="1">
    <citation type="journal article" date="2019" name="Int. J. Syst. Evol. Microbiol.">
        <title>The Global Catalogue of Microorganisms (GCM) 10K type strain sequencing project: providing services to taxonomists for standard genome sequencing and annotation.</title>
        <authorList>
            <consortium name="The Broad Institute Genomics Platform"/>
            <consortium name="The Broad Institute Genome Sequencing Center for Infectious Disease"/>
            <person name="Wu L."/>
            <person name="Ma J."/>
        </authorList>
    </citation>
    <scope>NUCLEOTIDE SEQUENCE [LARGE SCALE GENOMIC DNA]</scope>
    <source>
        <strain evidence="2">CGMCC 1.12286</strain>
    </source>
</reference>
<dbReference type="Proteomes" id="UP001597079">
    <property type="component" value="Unassembled WGS sequence"/>
</dbReference>
<protein>
    <submittedName>
        <fullName evidence="1">Uncharacterized protein</fullName>
    </submittedName>
</protein>